<dbReference type="InterPro" id="IPR036291">
    <property type="entry name" value="NAD(P)-bd_dom_sf"/>
</dbReference>
<feature type="region of interest" description="Disordered" evidence="2">
    <location>
        <begin position="1"/>
        <end position="20"/>
    </location>
</feature>
<evidence type="ECO:0000313" key="5">
    <source>
        <dbReference type="EMBL" id="GGH46422.1"/>
    </source>
</evidence>
<organism evidence="5 6">
    <name type="scientific">Microbacterium album</name>
    <dbReference type="NCBI Taxonomy" id="2053191"/>
    <lineage>
        <taxon>Bacteria</taxon>
        <taxon>Bacillati</taxon>
        <taxon>Actinomycetota</taxon>
        <taxon>Actinomycetes</taxon>
        <taxon>Micrococcales</taxon>
        <taxon>Microbacteriaceae</taxon>
        <taxon>Microbacterium</taxon>
    </lineage>
</organism>
<evidence type="ECO:0000256" key="1">
    <source>
        <dbReference type="ARBA" id="ARBA00009353"/>
    </source>
</evidence>
<dbReference type="PANTHER" id="PTHR11092:SF0">
    <property type="entry name" value="EPIMERASE FAMILY PROTEIN SDR39U1"/>
    <property type="match status" value="1"/>
</dbReference>
<dbReference type="PANTHER" id="PTHR11092">
    <property type="entry name" value="SUGAR NUCLEOTIDE EPIMERASE RELATED"/>
    <property type="match status" value="1"/>
</dbReference>
<evidence type="ECO:0000259" key="4">
    <source>
        <dbReference type="Pfam" id="PF08338"/>
    </source>
</evidence>
<dbReference type="NCBIfam" id="TIGR01777">
    <property type="entry name" value="yfcH"/>
    <property type="match status" value="1"/>
</dbReference>
<dbReference type="RefSeq" id="WP_188756389.1">
    <property type="nucleotide sequence ID" value="NZ_BMJY01000010.1"/>
</dbReference>
<dbReference type="InterPro" id="IPR013549">
    <property type="entry name" value="DUF1731"/>
</dbReference>
<evidence type="ECO:0000256" key="2">
    <source>
        <dbReference type="SAM" id="MobiDB-lite"/>
    </source>
</evidence>
<evidence type="ECO:0000259" key="3">
    <source>
        <dbReference type="Pfam" id="PF01370"/>
    </source>
</evidence>
<comment type="caution">
    <text evidence="5">The sequence shown here is derived from an EMBL/GenBank/DDBJ whole genome shotgun (WGS) entry which is preliminary data.</text>
</comment>
<proteinExistence type="inferred from homology"/>
<gene>
    <name evidence="5" type="ORF">GCM10010921_22470</name>
</gene>
<dbReference type="InterPro" id="IPR010099">
    <property type="entry name" value="SDR39U1"/>
</dbReference>
<dbReference type="SUPFAM" id="SSF51735">
    <property type="entry name" value="NAD(P)-binding Rossmann-fold domains"/>
    <property type="match status" value="1"/>
</dbReference>
<dbReference type="EMBL" id="BMJY01000010">
    <property type="protein sequence ID" value="GGH46422.1"/>
    <property type="molecule type" value="Genomic_DNA"/>
</dbReference>
<dbReference type="Gene3D" id="3.40.50.720">
    <property type="entry name" value="NAD(P)-binding Rossmann-like Domain"/>
    <property type="match status" value="1"/>
</dbReference>
<dbReference type="Proteomes" id="UP000657592">
    <property type="component" value="Unassembled WGS sequence"/>
</dbReference>
<protein>
    <submittedName>
        <fullName evidence="5">Epimerase</fullName>
    </submittedName>
</protein>
<accession>A0A917MMD6</accession>
<dbReference type="Pfam" id="PF01370">
    <property type="entry name" value="Epimerase"/>
    <property type="match status" value="1"/>
</dbReference>
<name>A0A917MMD6_9MICO</name>
<dbReference type="InterPro" id="IPR001509">
    <property type="entry name" value="Epimerase_deHydtase"/>
</dbReference>
<reference evidence="5" key="1">
    <citation type="journal article" date="2014" name="Int. J. Syst. Evol. Microbiol.">
        <title>Complete genome sequence of Corynebacterium casei LMG S-19264T (=DSM 44701T), isolated from a smear-ripened cheese.</title>
        <authorList>
            <consortium name="US DOE Joint Genome Institute (JGI-PGF)"/>
            <person name="Walter F."/>
            <person name="Albersmeier A."/>
            <person name="Kalinowski J."/>
            <person name="Ruckert C."/>
        </authorList>
    </citation>
    <scope>NUCLEOTIDE SEQUENCE</scope>
    <source>
        <strain evidence="5">CGMCC 1.15794</strain>
    </source>
</reference>
<comment type="similarity">
    <text evidence="1">Belongs to the NAD(P)-dependent epimerase/dehydratase family. SDR39U1 subfamily.</text>
</comment>
<feature type="domain" description="DUF1731" evidence="4">
    <location>
        <begin position="264"/>
        <end position="311"/>
    </location>
</feature>
<keyword evidence="6" id="KW-1185">Reference proteome</keyword>
<sequence length="318" mass="33548">MLAGEGARRPAARPAREGRSGRHIVVAGSSGLIGQALVSRLRASGDRVTRLVRRDPASPDEMRWLDGAPLDPRLLAEADAVVGLGGESIGRLPWSRRYRSRLLWSRLTPTRAVARAIERLEPHERPLFVSASAVGFYGSAPGAVLDESSPAGESFLAALCVEWEHAARIAGDRVALLRTAPVVHPEGVLRPLIALTRAGLAGPLGSGTQAWPWISLDDAVSAILHVIDKGLTGPVNLAGPVRAAANDLGFALAVRLNRPYLLRAPAPALRAVLGRPFADGVLLGDAHVVPQALLSSGFTFRHPTVEQAVAHAVPSPNS</sequence>
<dbReference type="Pfam" id="PF08338">
    <property type="entry name" value="DUF1731"/>
    <property type="match status" value="1"/>
</dbReference>
<evidence type="ECO:0000313" key="6">
    <source>
        <dbReference type="Proteomes" id="UP000657592"/>
    </source>
</evidence>
<feature type="domain" description="NAD-dependent epimerase/dehydratase" evidence="3">
    <location>
        <begin position="24"/>
        <end position="230"/>
    </location>
</feature>
<dbReference type="AlphaFoldDB" id="A0A917MMD6"/>
<reference evidence="5" key="2">
    <citation type="submission" date="2020-09" db="EMBL/GenBank/DDBJ databases">
        <authorList>
            <person name="Sun Q."/>
            <person name="Zhou Y."/>
        </authorList>
    </citation>
    <scope>NUCLEOTIDE SEQUENCE</scope>
    <source>
        <strain evidence="5">CGMCC 1.15794</strain>
    </source>
</reference>